<reference evidence="4" key="1">
    <citation type="submission" date="2020-02" db="EMBL/GenBank/DDBJ databases">
        <authorList>
            <person name="Meier V. D."/>
        </authorList>
    </citation>
    <scope>NUCLEOTIDE SEQUENCE</scope>
    <source>
        <strain evidence="4">AVDCRST_MAG26</strain>
    </source>
</reference>
<dbReference type="EMBL" id="CADCTK010000782">
    <property type="protein sequence ID" value="CAA9280657.1"/>
    <property type="molecule type" value="Genomic_DNA"/>
</dbReference>
<name>A0A6J4JHK8_9CHLR</name>
<dbReference type="InterPro" id="IPR003593">
    <property type="entry name" value="AAA+_ATPase"/>
</dbReference>
<evidence type="ECO:0000256" key="1">
    <source>
        <dbReference type="ARBA" id="ARBA00022741"/>
    </source>
</evidence>
<proteinExistence type="predicted"/>
<accession>A0A6J4JHK8</accession>
<evidence type="ECO:0000313" key="4">
    <source>
        <dbReference type="EMBL" id="CAA9280657.1"/>
    </source>
</evidence>
<feature type="domain" description="AAA+ ATPase" evidence="3">
    <location>
        <begin position="24"/>
        <end position="180"/>
    </location>
</feature>
<gene>
    <name evidence="4" type="ORF">AVDCRST_MAG26-3353</name>
</gene>
<protein>
    <submittedName>
        <fullName evidence="4">Transcriptional regulatory</fullName>
    </submittedName>
</protein>
<sequence>MVILERDAFLRQLDALLQEAAAGQGRLVFVGGEAGVGKTTLIQHFCSASGGRAEIRAGACDPLSTPRPLGPLVDVSPLMGGNLEHLLDTGASREQLFRALLALLASGSRPTVLVFEDVHWADEATLDLLRFLGRRLAGIRVLLIATFRDDEVGPRHPLRVVLGDLTTSGATRRLVLPPLSEQAVRLLAEGSQVDLGVLYRRTGGNPFFVTEVLAGGSKGISVAGA</sequence>
<dbReference type="Pfam" id="PF13191">
    <property type="entry name" value="AAA_16"/>
    <property type="match status" value="1"/>
</dbReference>
<evidence type="ECO:0000256" key="2">
    <source>
        <dbReference type="ARBA" id="ARBA00022840"/>
    </source>
</evidence>
<dbReference type="PANTHER" id="PTHR16305:SF35">
    <property type="entry name" value="TRANSCRIPTIONAL ACTIVATOR DOMAIN"/>
    <property type="match status" value="1"/>
</dbReference>
<keyword evidence="1" id="KW-0547">Nucleotide-binding</keyword>
<dbReference type="SMART" id="SM00382">
    <property type="entry name" value="AAA"/>
    <property type="match status" value="1"/>
</dbReference>
<dbReference type="InterPro" id="IPR041664">
    <property type="entry name" value="AAA_16"/>
</dbReference>
<keyword evidence="2" id="KW-0067">ATP-binding</keyword>
<dbReference type="SUPFAM" id="SSF52540">
    <property type="entry name" value="P-loop containing nucleoside triphosphate hydrolases"/>
    <property type="match status" value="1"/>
</dbReference>
<evidence type="ECO:0000259" key="3">
    <source>
        <dbReference type="SMART" id="SM00382"/>
    </source>
</evidence>
<dbReference type="InterPro" id="IPR027417">
    <property type="entry name" value="P-loop_NTPase"/>
</dbReference>
<dbReference type="Gene3D" id="3.40.50.300">
    <property type="entry name" value="P-loop containing nucleotide triphosphate hydrolases"/>
    <property type="match status" value="1"/>
</dbReference>
<dbReference type="GO" id="GO:0005524">
    <property type="term" value="F:ATP binding"/>
    <property type="evidence" value="ECO:0007669"/>
    <property type="project" value="UniProtKB-KW"/>
</dbReference>
<dbReference type="GO" id="GO:0004016">
    <property type="term" value="F:adenylate cyclase activity"/>
    <property type="evidence" value="ECO:0007669"/>
    <property type="project" value="TreeGrafter"/>
</dbReference>
<organism evidence="4">
    <name type="scientific">uncultured Chloroflexia bacterium</name>
    <dbReference type="NCBI Taxonomy" id="1672391"/>
    <lineage>
        <taxon>Bacteria</taxon>
        <taxon>Bacillati</taxon>
        <taxon>Chloroflexota</taxon>
        <taxon>Chloroflexia</taxon>
        <taxon>environmental samples</taxon>
    </lineage>
</organism>
<dbReference type="AlphaFoldDB" id="A0A6J4JHK8"/>
<dbReference type="PANTHER" id="PTHR16305">
    <property type="entry name" value="TESTICULAR SOLUBLE ADENYLYL CYCLASE"/>
    <property type="match status" value="1"/>
</dbReference>
<dbReference type="GO" id="GO:0005737">
    <property type="term" value="C:cytoplasm"/>
    <property type="evidence" value="ECO:0007669"/>
    <property type="project" value="TreeGrafter"/>
</dbReference>